<dbReference type="PRINTS" id="PR00420">
    <property type="entry name" value="RNGMNOXGNASE"/>
</dbReference>
<dbReference type="InterPro" id="IPR002938">
    <property type="entry name" value="FAD-bd"/>
</dbReference>
<dbReference type="SUPFAM" id="SSF54373">
    <property type="entry name" value="FAD-linked reductases, C-terminal domain"/>
    <property type="match status" value="1"/>
</dbReference>
<dbReference type="AlphaFoldDB" id="A0A6G1JZ02"/>
<dbReference type="Pfam" id="PF22607">
    <property type="entry name" value="FAD_binding-like"/>
    <property type="match status" value="1"/>
</dbReference>
<dbReference type="Proteomes" id="UP000799428">
    <property type="component" value="Unassembled WGS sequence"/>
</dbReference>
<evidence type="ECO:0000256" key="1">
    <source>
        <dbReference type="ARBA" id="ARBA00022630"/>
    </source>
</evidence>
<evidence type="ECO:0000313" key="7">
    <source>
        <dbReference type="Proteomes" id="UP000799428"/>
    </source>
</evidence>
<dbReference type="OrthoDB" id="16820at2759"/>
<dbReference type="GO" id="GO:0016491">
    <property type="term" value="F:oxidoreductase activity"/>
    <property type="evidence" value="ECO:0007669"/>
    <property type="project" value="UniProtKB-KW"/>
</dbReference>
<reference evidence="6" key="1">
    <citation type="journal article" date="2020" name="Stud. Mycol.">
        <title>101 Dothideomycetes genomes: a test case for predicting lifestyles and emergence of pathogens.</title>
        <authorList>
            <person name="Haridas S."/>
            <person name="Albert R."/>
            <person name="Binder M."/>
            <person name="Bloem J."/>
            <person name="Labutti K."/>
            <person name="Salamov A."/>
            <person name="Andreopoulos B."/>
            <person name="Baker S."/>
            <person name="Barry K."/>
            <person name="Bills G."/>
            <person name="Bluhm B."/>
            <person name="Cannon C."/>
            <person name="Castanera R."/>
            <person name="Culley D."/>
            <person name="Daum C."/>
            <person name="Ezra D."/>
            <person name="Gonzalez J."/>
            <person name="Henrissat B."/>
            <person name="Kuo A."/>
            <person name="Liang C."/>
            <person name="Lipzen A."/>
            <person name="Lutzoni F."/>
            <person name="Magnuson J."/>
            <person name="Mondo S."/>
            <person name="Nolan M."/>
            <person name="Ohm R."/>
            <person name="Pangilinan J."/>
            <person name="Park H.-J."/>
            <person name="Ramirez L."/>
            <person name="Alfaro M."/>
            <person name="Sun H."/>
            <person name="Tritt A."/>
            <person name="Yoshinaga Y."/>
            <person name="Zwiers L.-H."/>
            <person name="Turgeon B."/>
            <person name="Goodwin S."/>
            <person name="Spatafora J."/>
            <person name="Crous P."/>
            <person name="Grigoriev I."/>
        </authorList>
    </citation>
    <scope>NUCLEOTIDE SEQUENCE</scope>
    <source>
        <strain evidence="6">CBS 279.74</strain>
    </source>
</reference>
<sequence>MAKSAVIIGGSLAGLMHGIMLKHHGYNVTILEQEPSTSRQGYDAGIKLGPNVLSFMKNHDRVNREYKIDSVSPVTFNADGKPKPKHKQEMTATSWGLFSSILRANFCEQGSKAVPNAPKRKSGDGEVVFRNGAKVKDLSYAGGKVAVHFEDITNGLDDTISADLVVVADGTQSSIRGILLPDVKRRYAGYICWRGTVPESEMDEQYNSEYANRFTFHFMNKEYIICYTVPTDEGDLEPGKRLHNWLWYMPLPEDSSEYSKVMTDTNGITHSGTVPRGLVHPKVWENLKSIASSKCPPGIVSMMEKSKLPFVTKVYDVTSSKASFFGGNVFLVGDALFTLRPNIGMSTQHAAYDCEMLEHVIEGTMTTAQWETAVLRCGNAQQHFAYMVASYGLGTKLQFILNALRWGLLLLGQNLGLS</sequence>
<evidence type="ECO:0000313" key="6">
    <source>
        <dbReference type="EMBL" id="KAF2705778.1"/>
    </source>
</evidence>
<feature type="domain" description="2,6-dihydroxypyridine 3-monooxygenase substrate binding" evidence="5">
    <location>
        <begin position="187"/>
        <end position="316"/>
    </location>
</feature>
<protein>
    <submittedName>
        <fullName evidence="6">FAD/NAD(P)-binding domain-containing protein</fullName>
    </submittedName>
</protein>
<keyword evidence="3" id="KW-0560">Oxidoreductase</keyword>
<dbReference type="EMBL" id="MU005777">
    <property type="protein sequence ID" value="KAF2705778.1"/>
    <property type="molecule type" value="Genomic_DNA"/>
</dbReference>
<dbReference type="PANTHER" id="PTHR47469:SF2">
    <property type="entry name" value="OS06G0597600 PROTEIN"/>
    <property type="match status" value="1"/>
</dbReference>
<dbReference type="Pfam" id="PF01494">
    <property type="entry name" value="FAD_binding_3"/>
    <property type="match status" value="1"/>
</dbReference>
<proteinExistence type="predicted"/>
<evidence type="ECO:0000256" key="2">
    <source>
        <dbReference type="ARBA" id="ARBA00022827"/>
    </source>
</evidence>
<dbReference type="GO" id="GO:0071949">
    <property type="term" value="F:FAD binding"/>
    <property type="evidence" value="ECO:0007669"/>
    <property type="project" value="InterPro"/>
</dbReference>
<dbReference type="InterPro" id="IPR036188">
    <property type="entry name" value="FAD/NAD-bd_sf"/>
</dbReference>
<keyword evidence="2" id="KW-0274">FAD</keyword>
<keyword evidence="7" id="KW-1185">Reference proteome</keyword>
<accession>A0A6G1JZ02</accession>
<dbReference type="InterPro" id="IPR054707">
    <property type="entry name" value="DhpH_subs-bd"/>
</dbReference>
<evidence type="ECO:0000259" key="4">
    <source>
        <dbReference type="Pfam" id="PF01494"/>
    </source>
</evidence>
<dbReference type="Gene3D" id="3.30.9.60">
    <property type="match status" value="1"/>
</dbReference>
<dbReference type="InterPro" id="IPR053212">
    <property type="entry name" value="DHP_3-monooxygenase"/>
</dbReference>
<evidence type="ECO:0000256" key="3">
    <source>
        <dbReference type="ARBA" id="ARBA00023002"/>
    </source>
</evidence>
<evidence type="ECO:0000259" key="5">
    <source>
        <dbReference type="Pfam" id="PF22607"/>
    </source>
</evidence>
<feature type="domain" description="FAD-binding" evidence="4">
    <location>
        <begin position="5"/>
        <end position="176"/>
    </location>
</feature>
<organism evidence="6 7">
    <name type="scientific">Pleomassaria siparia CBS 279.74</name>
    <dbReference type="NCBI Taxonomy" id="1314801"/>
    <lineage>
        <taxon>Eukaryota</taxon>
        <taxon>Fungi</taxon>
        <taxon>Dikarya</taxon>
        <taxon>Ascomycota</taxon>
        <taxon>Pezizomycotina</taxon>
        <taxon>Dothideomycetes</taxon>
        <taxon>Pleosporomycetidae</taxon>
        <taxon>Pleosporales</taxon>
        <taxon>Pleomassariaceae</taxon>
        <taxon>Pleomassaria</taxon>
    </lineage>
</organism>
<name>A0A6G1JZ02_9PLEO</name>
<gene>
    <name evidence="6" type="ORF">K504DRAFT_493654</name>
</gene>
<dbReference type="SUPFAM" id="SSF51905">
    <property type="entry name" value="FAD/NAD(P)-binding domain"/>
    <property type="match status" value="1"/>
</dbReference>
<dbReference type="PANTHER" id="PTHR47469">
    <property type="entry name" value="MONOOXYGENASE-LIKE"/>
    <property type="match status" value="1"/>
</dbReference>
<keyword evidence="1" id="KW-0285">Flavoprotein</keyword>
<dbReference type="Gene3D" id="3.50.50.60">
    <property type="entry name" value="FAD/NAD(P)-binding domain"/>
    <property type="match status" value="2"/>
</dbReference>